<dbReference type="PANTHER" id="PTHR11960:SF8">
    <property type="entry name" value="EUKARYOTIC TRANSLATION INITIATION FACTOR 4E1-RELATED"/>
    <property type="match status" value="1"/>
</dbReference>
<dbReference type="GO" id="GO:0000340">
    <property type="term" value="F:RNA 7-methylguanosine cap binding"/>
    <property type="evidence" value="ECO:0007669"/>
    <property type="project" value="TreeGrafter"/>
</dbReference>
<dbReference type="GO" id="GO:0003743">
    <property type="term" value="F:translation initiation factor activity"/>
    <property type="evidence" value="ECO:0007669"/>
    <property type="project" value="UniProtKB-KW"/>
</dbReference>
<organism evidence="4">
    <name type="scientific">viral metagenome</name>
    <dbReference type="NCBI Taxonomy" id="1070528"/>
    <lineage>
        <taxon>unclassified sequences</taxon>
        <taxon>metagenomes</taxon>
        <taxon>organismal metagenomes</taxon>
    </lineage>
</organism>
<proteinExistence type="predicted"/>
<reference evidence="4" key="1">
    <citation type="journal article" date="2020" name="Nature">
        <title>Giant virus diversity and host interactions through global metagenomics.</title>
        <authorList>
            <person name="Schulz F."/>
            <person name="Roux S."/>
            <person name="Paez-Espino D."/>
            <person name="Jungbluth S."/>
            <person name="Walsh D.A."/>
            <person name="Denef V.J."/>
            <person name="McMahon K.D."/>
            <person name="Konstantinidis K.T."/>
            <person name="Eloe-Fadrosh E.A."/>
            <person name="Kyrpides N.C."/>
            <person name="Woyke T."/>
        </authorList>
    </citation>
    <scope>NUCLEOTIDE SEQUENCE</scope>
    <source>
        <strain evidence="4">GVMAG-M-3300018416-26</strain>
    </source>
</reference>
<keyword evidence="2" id="KW-0694">RNA-binding</keyword>
<keyword evidence="3" id="KW-0648">Protein biosynthesis</keyword>
<dbReference type="Gene3D" id="3.30.760.10">
    <property type="entry name" value="RNA Cap, Translation Initiation Factor Eif4e"/>
    <property type="match status" value="1"/>
</dbReference>
<dbReference type="InterPro" id="IPR023398">
    <property type="entry name" value="TIF_eIF4e-like"/>
</dbReference>
<dbReference type="InterPro" id="IPR001040">
    <property type="entry name" value="TIF_eIF_4E"/>
</dbReference>
<dbReference type="AlphaFoldDB" id="A0A6C0BRL5"/>
<name>A0A6C0BRL5_9ZZZZ</name>
<dbReference type="Pfam" id="PF01652">
    <property type="entry name" value="IF4E"/>
    <property type="match status" value="1"/>
</dbReference>
<keyword evidence="1" id="KW-0396">Initiation factor</keyword>
<dbReference type="PANTHER" id="PTHR11960">
    <property type="entry name" value="EUKARYOTIC TRANSLATION INITIATION FACTOR 4E RELATED"/>
    <property type="match status" value="1"/>
</dbReference>
<dbReference type="SUPFAM" id="SSF55418">
    <property type="entry name" value="eIF4e-like"/>
    <property type="match status" value="1"/>
</dbReference>
<accession>A0A6C0BRL5</accession>
<evidence type="ECO:0000256" key="3">
    <source>
        <dbReference type="ARBA" id="ARBA00022917"/>
    </source>
</evidence>
<protein>
    <recommendedName>
        <fullName evidence="5">Eukaryotic translation initiation factor 4E</fullName>
    </recommendedName>
</protein>
<evidence type="ECO:0000313" key="4">
    <source>
        <dbReference type="EMBL" id="QHS94028.1"/>
    </source>
</evidence>
<sequence>MDLWLNDSWSLYFHDPFDDNWDHNGYIKLYNFSNIYEFWIMFDNIKDILHVGMFFVMRDHIFPKWNDNENKDGGFLSIKILKDKVKDFCKNVLINLVNETLLKKDNHEFSEVINGISISPKKHFCIVKIWLKNCEIQDGSLFNLKNEYYGDIIFKTNTCKM</sequence>
<evidence type="ECO:0000256" key="2">
    <source>
        <dbReference type="ARBA" id="ARBA00022884"/>
    </source>
</evidence>
<dbReference type="GO" id="GO:0016281">
    <property type="term" value="C:eukaryotic translation initiation factor 4F complex"/>
    <property type="evidence" value="ECO:0007669"/>
    <property type="project" value="TreeGrafter"/>
</dbReference>
<evidence type="ECO:0008006" key="5">
    <source>
        <dbReference type="Google" id="ProtNLM"/>
    </source>
</evidence>
<evidence type="ECO:0000256" key="1">
    <source>
        <dbReference type="ARBA" id="ARBA00022540"/>
    </source>
</evidence>
<dbReference type="EMBL" id="MN739215">
    <property type="protein sequence ID" value="QHS94028.1"/>
    <property type="molecule type" value="Genomic_DNA"/>
</dbReference>